<reference evidence="3" key="1">
    <citation type="submission" date="2016-06" db="UniProtKB">
        <authorList>
            <consortium name="WormBaseParasite"/>
        </authorList>
    </citation>
    <scope>IDENTIFICATION</scope>
</reference>
<dbReference type="AlphaFoldDB" id="A0A183IIQ8"/>
<name>A0A183IIQ8_9BILA</name>
<accession>A0A183IIQ8</accession>
<evidence type="ECO:0000313" key="3">
    <source>
        <dbReference type="WBParaSite" id="SBAD_0000366201-mRNA-1"/>
    </source>
</evidence>
<evidence type="ECO:0000313" key="2">
    <source>
        <dbReference type="Proteomes" id="UP000270296"/>
    </source>
</evidence>
<dbReference type="WBParaSite" id="SBAD_0000366201-mRNA-1">
    <property type="protein sequence ID" value="SBAD_0000366201-mRNA-1"/>
    <property type="gene ID" value="SBAD_0000366201"/>
</dbReference>
<reference evidence="1 2" key="2">
    <citation type="submission" date="2018-11" db="EMBL/GenBank/DDBJ databases">
        <authorList>
            <consortium name="Pathogen Informatics"/>
        </authorList>
    </citation>
    <scope>NUCLEOTIDE SEQUENCE [LARGE SCALE GENOMIC DNA]</scope>
</reference>
<dbReference type="Proteomes" id="UP000270296">
    <property type="component" value="Unassembled WGS sequence"/>
</dbReference>
<keyword evidence="2" id="KW-1185">Reference proteome</keyword>
<sequence length="118" mass="13103">MGRHYRLPRGLYLNVSYPIFTLTQETCACFYVVKSCTVVNCRAVDISLLNNSEGINDLFHLRSSQTNYAVVAQMGSASTLGAVLGSDSDQASRFSLRINGSWSSSEIYHVRTHAMRAF</sequence>
<protein>
    <submittedName>
        <fullName evidence="3">Phage tail protein</fullName>
    </submittedName>
</protein>
<organism evidence="3">
    <name type="scientific">Soboliphyme baturini</name>
    <dbReference type="NCBI Taxonomy" id="241478"/>
    <lineage>
        <taxon>Eukaryota</taxon>
        <taxon>Metazoa</taxon>
        <taxon>Ecdysozoa</taxon>
        <taxon>Nematoda</taxon>
        <taxon>Enoplea</taxon>
        <taxon>Dorylaimia</taxon>
        <taxon>Dioctophymatida</taxon>
        <taxon>Dioctophymatoidea</taxon>
        <taxon>Soboliphymatidae</taxon>
        <taxon>Soboliphyme</taxon>
    </lineage>
</organism>
<evidence type="ECO:0000313" key="1">
    <source>
        <dbReference type="EMBL" id="VDP01372.1"/>
    </source>
</evidence>
<dbReference type="EMBL" id="UZAM01007783">
    <property type="protein sequence ID" value="VDP01372.1"/>
    <property type="molecule type" value="Genomic_DNA"/>
</dbReference>
<gene>
    <name evidence="1" type="ORF">SBAD_LOCUS3503</name>
</gene>
<proteinExistence type="predicted"/>